<evidence type="ECO:0000256" key="9">
    <source>
        <dbReference type="ARBA" id="ARBA00023180"/>
    </source>
</evidence>
<comment type="similarity">
    <text evidence="2">Belongs to the MNN1/MNT family.</text>
</comment>
<dbReference type="Pfam" id="PF11051">
    <property type="entry name" value="Mannosyl_trans3"/>
    <property type="match status" value="1"/>
</dbReference>
<protein>
    <recommendedName>
        <fullName evidence="13">Nucleotide-diphospho-sugar transferase</fullName>
    </recommendedName>
</protein>
<comment type="caution">
    <text evidence="11">The sequence shown here is derived from an EMBL/GenBank/DDBJ whole genome shotgun (WGS) entry which is preliminary data.</text>
</comment>
<dbReference type="SUPFAM" id="SSF53448">
    <property type="entry name" value="Nucleotide-diphospho-sugar transferases"/>
    <property type="match status" value="1"/>
</dbReference>
<dbReference type="InterPro" id="IPR022751">
    <property type="entry name" value="Alpha_mannosyltransferase"/>
</dbReference>
<evidence type="ECO:0000256" key="10">
    <source>
        <dbReference type="SAM" id="Phobius"/>
    </source>
</evidence>
<sequence length="468" mass="53146">MNCDDHIKLEGHRPLLSTDGTEQPARKRVEPTRLQKLFALCLFGSALFLLCMGMRVMSDDCVAMLRQRTLEQQQPARTAVGHKSRSYERGIIIALHNDIMPMGLSLVRELRCLDNHELIQIYHYTTKELSPESRQLLLSQDDNLEIVDVCSDLVERGLITSTVAASFQSWWIKPLAVHHTNISEVLLLDVDAIFLTNPAVLRSLDGYVKTGTAFFYDRVIPGDAFFNRNVTKTGRKYLDDLPQRYQQERHNSTHTVAVQPSEHLLQSFAYRGETMHEQDSSCVAIDKRRAGDAMDALWFLITRERFVFDFSWGDKESFWLAFELAQQPYEFSPWGVSVVDSSTNRDLIKHPDTLCGSIAQFLPSNSTEPELLYVNGNALLDPFSGGILSQQTEIALNNAFNVNPTHVALRQARTLPLKRVGWNFRPECLVGQGSTKLPSRFASMLLRRRLWHMSAMMGETQALAKCVL</sequence>
<evidence type="ECO:0000256" key="6">
    <source>
        <dbReference type="ARBA" id="ARBA00022968"/>
    </source>
</evidence>
<evidence type="ECO:0000313" key="11">
    <source>
        <dbReference type="EMBL" id="DAZ97382.1"/>
    </source>
</evidence>
<comment type="subcellular location">
    <subcellularLocation>
        <location evidence="1">Membrane</location>
        <topology evidence="1">Single-pass type II membrane protein</topology>
    </subcellularLocation>
</comment>
<dbReference type="GO" id="GO:0006493">
    <property type="term" value="P:protein O-linked glycosylation"/>
    <property type="evidence" value="ECO:0007669"/>
    <property type="project" value="TreeGrafter"/>
</dbReference>
<keyword evidence="9" id="KW-0325">Glycoprotein</keyword>
<dbReference type="GO" id="GO:0000033">
    <property type="term" value="F:alpha-1,3-mannosyltransferase activity"/>
    <property type="evidence" value="ECO:0007669"/>
    <property type="project" value="TreeGrafter"/>
</dbReference>
<evidence type="ECO:0000256" key="4">
    <source>
        <dbReference type="ARBA" id="ARBA00022679"/>
    </source>
</evidence>
<dbReference type="InterPro" id="IPR029044">
    <property type="entry name" value="Nucleotide-diphossugar_trans"/>
</dbReference>
<organism evidence="11 12">
    <name type="scientific">Lagenidium giganteum</name>
    <dbReference type="NCBI Taxonomy" id="4803"/>
    <lineage>
        <taxon>Eukaryota</taxon>
        <taxon>Sar</taxon>
        <taxon>Stramenopiles</taxon>
        <taxon>Oomycota</taxon>
        <taxon>Peronosporomycetes</taxon>
        <taxon>Pythiales</taxon>
        <taxon>Pythiaceae</taxon>
    </lineage>
</organism>
<dbReference type="PANTHER" id="PTHR31392">
    <property type="entry name" value="ALPHA-1,3-MANNOSYLTRANSFERASE MNN1-RELATED"/>
    <property type="match status" value="1"/>
</dbReference>
<dbReference type="Gene3D" id="3.90.550.10">
    <property type="entry name" value="Spore Coat Polysaccharide Biosynthesis Protein SpsA, Chain A"/>
    <property type="match status" value="1"/>
</dbReference>
<proteinExistence type="inferred from homology"/>
<evidence type="ECO:0000313" key="12">
    <source>
        <dbReference type="Proteomes" id="UP001146120"/>
    </source>
</evidence>
<gene>
    <name evidence="11" type="ORF">N0F65_003405</name>
</gene>
<keyword evidence="6" id="KW-0735">Signal-anchor</keyword>
<accession>A0AAV2YRT5</accession>
<keyword evidence="8 10" id="KW-0472">Membrane</keyword>
<dbReference type="GO" id="GO:0016020">
    <property type="term" value="C:membrane"/>
    <property type="evidence" value="ECO:0007669"/>
    <property type="project" value="UniProtKB-SubCell"/>
</dbReference>
<keyword evidence="12" id="KW-1185">Reference proteome</keyword>
<reference evidence="11" key="2">
    <citation type="journal article" date="2023" name="Microbiol Resour">
        <title>Decontamination and Annotation of the Draft Genome Sequence of the Oomycete Lagenidium giganteum ARSEF 373.</title>
        <authorList>
            <person name="Morgan W.R."/>
            <person name="Tartar A."/>
        </authorList>
    </citation>
    <scope>NUCLEOTIDE SEQUENCE</scope>
    <source>
        <strain evidence="11">ARSEF 373</strain>
    </source>
</reference>
<name>A0AAV2YRT5_9STRA</name>
<dbReference type="PANTHER" id="PTHR31392:SF1">
    <property type="entry name" value="ALPHA-1,3-MANNOSYLTRANSFERASE MNN1-RELATED"/>
    <property type="match status" value="1"/>
</dbReference>
<dbReference type="Proteomes" id="UP001146120">
    <property type="component" value="Unassembled WGS sequence"/>
</dbReference>
<evidence type="ECO:0008006" key="13">
    <source>
        <dbReference type="Google" id="ProtNLM"/>
    </source>
</evidence>
<evidence type="ECO:0000256" key="5">
    <source>
        <dbReference type="ARBA" id="ARBA00022692"/>
    </source>
</evidence>
<evidence type="ECO:0000256" key="1">
    <source>
        <dbReference type="ARBA" id="ARBA00004606"/>
    </source>
</evidence>
<reference evidence="11" key="1">
    <citation type="submission" date="2022-11" db="EMBL/GenBank/DDBJ databases">
        <authorList>
            <person name="Morgan W.R."/>
            <person name="Tartar A."/>
        </authorList>
    </citation>
    <scope>NUCLEOTIDE SEQUENCE</scope>
    <source>
        <strain evidence="11">ARSEF 373</strain>
    </source>
</reference>
<evidence type="ECO:0000256" key="2">
    <source>
        <dbReference type="ARBA" id="ARBA00009105"/>
    </source>
</evidence>
<dbReference type="EMBL" id="DAKRPA010000137">
    <property type="protein sequence ID" value="DAZ97382.1"/>
    <property type="molecule type" value="Genomic_DNA"/>
</dbReference>
<evidence type="ECO:0000256" key="7">
    <source>
        <dbReference type="ARBA" id="ARBA00022989"/>
    </source>
</evidence>
<evidence type="ECO:0000256" key="3">
    <source>
        <dbReference type="ARBA" id="ARBA00022676"/>
    </source>
</evidence>
<dbReference type="GO" id="GO:0005794">
    <property type="term" value="C:Golgi apparatus"/>
    <property type="evidence" value="ECO:0007669"/>
    <property type="project" value="TreeGrafter"/>
</dbReference>
<feature type="transmembrane region" description="Helical" evidence="10">
    <location>
        <begin position="37"/>
        <end position="57"/>
    </location>
</feature>
<keyword evidence="5 10" id="KW-0812">Transmembrane</keyword>
<keyword evidence="7 10" id="KW-1133">Transmembrane helix</keyword>
<keyword evidence="4" id="KW-0808">Transferase</keyword>
<evidence type="ECO:0000256" key="8">
    <source>
        <dbReference type="ARBA" id="ARBA00023136"/>
    </source>
</evidence>
<dbReference type="AlphaFoldDB" id="A0AAV2YRT5"/>
<keyword evidence="3" id="KW-0328">Glycosyltransferase</keyword>